<reference evidence="2" key="1">
    <citation type="submission" date="2017-06" db="EMBL/GenBank/DDBJ databases">
        <authorList>
            <person name="Cremers G."/>
        </authorList>
    </citation>
    <scope>NUCLEOTIDE SEQUENCE [LARGE SCALE GENOMIC DNA]</scope>
</reference>
<evidence type="ECO:0000313" key="2">
    <source>
        <dbReference type="Proteomes" id="UP000218615"/>
    </source>
</evidence>
<organism evidence="1 2">
    <name type="scientific">Candidatus Methanoperedens nitratireducens</name>
    <dbReference type="NCBI Taxonomy" id="1392998"/>
    <lineage>
        <taxon>Archaea</taxon>
        <taxon>Methanobacteriati</taxon>
        <taxon>Methanobacteriota</taxon>
        <taxon>Stenosarchaea group</taxon>
        <taxon>Methanomicrobia</taxon>
        <taxon>Methanosarcinales</taxon>
        <taxon>ANME-2 cluster</taxon>
        <taxon>Candidatus Methanoperedentaceae</taxon>
        <taxon>Candidatus Methanoperedens</taxon>
    </lineage>
</organism>
<evidence type="ECO:0000313" key="1">
    <source>
        <dbReference type="EMBL" id="SNQ61975.1"/>
    </source>
</evidence>
<dbReference type="EMBL" id="FZMP01000203">
    <property type="protein sequence ID" value="SNQ61975.1"/>
    <property type="molecule type" value="Genomic_DNA"/>
</dbReference>
<dbReference type="NCBIfam" id="TIGR02241">
    <property type="entry name" value="conserved hypothetical phage tail region protein"/>
    <property type="match status" value="1"/>
</dbReference>
<dbReference type="Proteomes" id="UP000218615">
    <property type="component" value="Unassembled WGS sequence"/>
</dbReference>
<gene>
    <name evidence="1" type="ORF">MNV_560021</name>
</gene>
<dbReference type="InterPro" id="IPR011747">
    <property type="entry name" value="CHP02241"/>
</dbReference>
<dbReference type="PANTHER" id="PTHR38009">
    <property type="entry name" value="CONSERVED HYPOTHETICAL PHAGE TAIL PROTEIN"/>
    <property type="match status" value="1"/>
</dbReference>
<sequence length="142" mass="15982">MPEVGKRSDPYGAFNFLVEIEGIIEGGFTEVSGLSIQTEYDTVKEGGNNSFEHKLPKGTKYTDITLKRGITDWKLYDWYRDVINGKIERKSGSIYLIDSEGDRVMEWDFLEAFPVKWDGPVFNAGSNAIATETLVLAHHGLM</sequence>
<name>A0A284VRQ8_9EURY</name>
<protein>
    <recommendedName>
        <fullName evidence="3">Phage tail region protein</fullName>
    </recommendedName>
</protein>
<dbReference type="GO" id="GO:0005198">
    <property type="term" value="F:structural molecule activity"/>
    <property type="evidence" value="ECO:0007669"/>
    <property type="project" value="InterPro"/>
</dbReference>
<dbReference type="PANTHER" id="PTHR38009:SF1">
    <property type="entry name" value="CONSERVED HYPOTHETICAL PHAGE TAIL PROTEIN"/>
    <property type="match status" value="1"/>
</dbReference>
<proteinExistence type="predicted"/>
<dbReference type="AlphaFoldDB" id="A0A284VRQ8"/>
<dbReference type="InterPro" id="IPR010667">
    <property type="entry name" value="Phage_T4_Gp19"/>
</dbReference>
<accession>A0A284VRQ8</accession>
<dbReference type="OrthoDB" id="141786at2157"/>
<evidence type="ECO:0008006" key="3">
    <source>
        <dbReference type="Google" id="ProtNLM"/>
    </source>
</evidence>
<keyword evidence="2" id="KW-1185">Reference proteome</keyword>
<dbReference type="Pfam" id="PF06841">
    <property type="entry name" value="Phage_T4_gp19"/>
    <property type="match status" value="1"/>
</dbReference>
<dbReference type="RefSeq" id="WP_096206599.1">
    <property type="nucleotide sequence ID" value="NZ_FZMP01000203.1"/>
</dbReference>